<dbReference type="PRINTS" id="PR00111">
    <property type="entry name" value="ABHYDROLASE"/>
</dbReference>
<keyword evidence="2" id="KW-0378">Hydrolase</keyword>
<comment type="caution">
    <text evidence="2">The sequence shown here is derived from an EMBL/GenBank/DDBJ whole genome shotgun (WGS) entry which is preliminary data.</text>
</comment>
<dbReference type="PANTHER" id="PTHR43433:SF5">
    <property type="entry name" value="AB HYDROLASE-1 DOMAIN-CONTAINING PROTEIN"/>
    <property type="match status" value="1"/>
</dbReference>
<dbReference type="PANTHER" id="PTHR43433">
    <property type="entry name" value="HYDROLASE, ALPHA/BETA FOLD FAMILY PROTEIN"/>
    <property type="match status" value="1"/>
</dbReference>
<dbReference type="SUPFAM" id="SSF53474">
    <property type="entry name" value="alpha/beta-Hydrolases"/>
    <property type="match status" value="1"/>
</dbReference>
<dbReference type="Gene3D" id="3.40.50.1820">
    <property type="entry name" value="alpha/beta hydrolase"/>
    <property type="match status" value="1"/>
</dbReference>
<dbReference type="Pfam" id="PF00561">
    <property type="entry name" value="Abhydrolase_1"/>
    <property type="match status" value="1"/>
</dbReference>
<dbReference type="AlphaFoldDB" id="A0A7Y7M5Z7"/>
<gene>
    <name evidence="2" type="ORF">HUK84_02335</name>
</gene>
<sequence>MTYSHDTAPTQYVEANGIRFAYRRFGKAGGVPIVFNQHFVGTMDHWDPAVTDGLAETREVILFNNAGVSSSSGETPSNFQDMGANAIAFIRALGLEQVDVLGISIGGFVAQEIALQGGDLVRKIILVGTGHRGQDMTASRSNEIFSQSYDPPEHLWLAVHFKPTARSQKAGLAFLERKLRRQDRDPDTTEQTMNAQVEAIGKWIAPEKDVLAYLHSIEQPTLIAQGSDDVIIPTIHSLTLQHELPNAQLIVYPDSGHGSIYQYPELFVTHATLFLDA</sequence>
<dbReference type="InterPro" id="IPR029058">
    <property type="entry name" value="AB_hydrolase_fold"/>
</dbReference>
<dbReference type="EMBL" id="JABXXP010000012">
    <property type="protein sequence ID" value="NVN09998.1"/>
    <property type="molecule type" value="Genomic_DNA"/>
</dbReference>
<proteinExistence type="predicted"/>
<reference evidence="2 3" key="1">
    <citation type="submission" date="2020-06" db="EMBL/GenBank/DDBJ databases">
        <title>Description of novel acetic acid bacteria.</title>
        <authorList>
            <person name="Sombolestani A."/>
        </authorList>
    </citation>
    <scope>NUCLEOTIDE SEQUENCE [LARGE SCALE GENOMIC DNA]</scope>
    <source>
        <strain evidence="2 3">LMG 31431</strain>
    </source>
</reference>
<evidence type="ECO:0000313" key="3">
    <source>
        <dbReference type="Proteomes" id="UP000534870"/>
    </source>
</evidence>
<accession>A0A7Y7M5Z7</accession>
<name>A0A7Y7M5Z7_9PROT</name>
<evidence type="ECO:0000259" key="1">
    <source>
        <dbReference type="Pfam" id="PF00561"/>
    </source>
</evidence>
<dbReference type="InterPro" id="IPR050471">
    <property type="entry name" value="AB_hydrolase"/>
</dbReference>
<dbReference type="Proteomes" id="UP000534870">
    <property type="component" value="Unassembled WGS sequence"/>
</dbReference>
<dbReference type="RefSeq" id="WP_176638799.1">
    <property type="nucleotide sequence ID" value="NZ_JABXXP010000012.1"/>
</dbReference>
<dbReference type="GO" id="GO:0016787">
    <property type="term" value="F:hydrolase activity"/>
    <property type="evidence" value="ECO:0007669"/>
    <property type="project" value="UniProtKB-KW"/>
</dbReference>
<protein>
    <submittedName>
        <fullName evidence="2">Alpha/beta hydrolase</fullName>
    </submittedName>
</protein>
<dbReference type="InterPro" id="IPR000073">
    <property type="entry name" value="AB_hydrolase_1"/>
</dbReference>
<feature type="domain" description="AB hydrolase-1" evidence="1">
    <location>
        <begin position="32"/>
        <end position="260"/>
    </location>
</feature>
<evidence type="ECO:0000313" key="2">
    <source>
        <dbReference type="EMBL" id="NVN09998.1"/>
    </source>
</evidence>
<organism evidence="2 3">
    <name type="scientific">Nguyenibacter vanlangensis</name>
    <dbReference type="NCBI Taxonomy" id="1216886"/>
    <lineage>
        <taxon>Bacteria</taxon>
        <taxon>Pseudomonadati</taxon>
        <taxon>Pseudomonadota</taxon>
        <taxon>Alphaproteobacteria</taxon>
        <taxon>Acetobacterales</taxon>
        <taxon>Acetobacteraceae</taxon>
        <taxon>Nguyenibacter</taxon>
    </lineage>
</organism>